<keyword evidence="2 8" id="KW-0812">Transmembrane</keyword>
<evidence type="ECO:0000256" key="4">
    <source>
        <dbReference type="ARBA" id="ARBA00022840"/>
    </source>
</evidence>
<dbReference type="Gene3D" id="1.20.1560.10">
    <property type="entry name" value="ABC transporter type 1, transmembrane domain"/>
    <property type="match status" value="1"/>
</dbReference>
<dbReference type="InterPro" id="IPR017871">
    <property type="entry name" value="ABC_transporter-like_CS"/>
</dbReference>
<evidence type="ECO:0000256" key="1">
    <source>
        <dbReference type="ARBA" id="ARBA00004651"/>
    </source>
</evidence>
<dbReference type="SUPFAM" id="SSF52540">
    <property type="entry name" value="P-loop containing nucleoside triphosphate hydrolases"/>
    <property type="match status" value="1"/>
</dbReference>
<evidence type="ECO:0000256" key="8">
    <source>
        <dbReference type="SAM" id="Phobius"/>
    </source>
</evidence>
<feature type="region of interest" description="Disordered" evidence="7">
    <location>
        <begin position="574"/>
        <end position="595"/>
    </location>
</feature>
<keyword evidence="3" id="KW-0547">Nucleotide-binding</keyword>
<dbReference type="InterPro" id="IPR011527">
    <property type="entry name" value="ABC1_TM_dom"/>
</dbReference>
<feature type="transmembrane region" description="Helical" evidence="8">
    <location>
        <begin position="20"/>
        <end position="40"/>
    </location>
</feature>
<feature type="transmembrane region" description="Helical" evidence="8">
    <location>
        <begin position="52"/>
        <end position="77"/>
    </location>
</feature>
<evidence type="ECO:0000256" key="3">
    <source>
        <dbReference type="ARBA" id="ARBA00022741"/>
    </source>
</evidence>
<keyword evidence="6 8" id="KW-0472">Membrane</keyword>
<dbReference type="InterPro" id="IPR003439">
    <property type="entry name" value="ABC_transporter-like_ATP-bd"/>
</dbReference>
<dbReference type="InterPro" id="IPR039421">
    <property type="entry name" value="Type_1_exporter"/>
</dbReference>
<feature type="compositionally biased region" description="Basic and acidic residues" evidence="7">
    <location>
        <begin position="583"/>
        <end position="595"/>
    </location>
</feature>
<feature type="transmembrane region" description="Helical" evidence="8">
    <location>
        <begin position="129"/>
        <end position="149"/>
    </location>
</feature>
<evidence type="ECO:0000256" key="6">
    <source>
        <dbReference type="ARBA" id="ARBA00023136"/>
    </source>
</evidence>
<dbReference type="PANTHER" id="PTHR43394">
    <property type="entry name" value="ATP-DEPENDENT PERMEASE MDL1, MITOCHONDRIAL"/>
    <property type="match status" value="1"/>
</dbReference>
<name>A0ABR7N8F3_9FIRM</name>
<dbReference type="PANTHER" id="PTHR43394:SF1">
    <property type="entry name" value="ATP-BINDING CASSETTE SUB-FAMILY B MEMBER 10, MITOCHONDRIAL"/>
    <property type="match status" value="1"/>
</dbReference>
<dbReference type="InterPro" id="IPR036640">
    <property type="entry name" value="ABC1_TM_sf"/>
</dbReference>
<keyword evidence="5 8" id="KW-1133">Transmembrane helix</keyword>
<dbReference type="Gene3D" id="3.40.50.300">
    <property type="entry name" value="P-loop containing nucleotide triphosphate hydrolases"/>
    <property type="match status" value="1"/>
</dbReference>
<dbReference type="GO" id="GO:0005524">
    <property type="term" value="F:ATP binding"/>
    <property type="evidence" value="ECO:0007669"/>
    <property type="project" value="UniProtKB-KW"/>
</dbReference>
<dbReference type="CDD" id="cd18548">
    <property type="entry name" value="ABC_6TM_Tm287_like"/>
    <property type="match status" value="1"/>
</dbReference>
<evidence type="ECO:0000259" key="9">
    <source>
        <dbReference type="PROSITE" id="PS50893"/>
    </source>
</evidence>
<dbReference type="RefSeq" id="WP_249307711.1">
    <property type="nucleotide sequence ID" value="NZ_JACRSZ010000004.1"/>
</dbReference>
<dbReference type="PROSITE" id="PS00211">
    <property type="entry name" value="ABC_TRANSPORTER_1"/>
    <property type="match status" value="1"/>
</dbReference>
<evidence type="ECO:0000313" key="11">
    <source>
        <dbReference type="EMBL" id="MBC8572664.1"/>
    </source>
</evidence>
<keyword evidence="4 11" id="KW-0067">ATP-binding</keyword>
<dbReference type="SMART" id="SM00382">
    <property type="entry name" value="AAA"/>
    <property type="match status" value="1"/>
</dbReference>
<comment type="subcellular location">
    <subcellularLocation>
        <location evidence="1">Cell membrane</location>
        <topology evidence="1">Multi-pass membrane protein</topology>
    </subcellularLocation>
</comment>
<feature type="transmembrane region" description="Helical" evidence="8">
    <location>
        <begin position="155"/>
        <end position="176"/>
    </location>
</feature>
<sequence>MRSLLKYLKNYKKETVLAPLFKLLEASFELFVPLVMAAIIDHGIGKSDGAYVLKMGGVLIALGIIGLVCSITAQYFAAKAATGFSTELRHELFEHIQNLSYTRMDKIGTSTLITRMTSDINQVQSGVNLVLRLFLRSPFIVFGAMIMAFTVDVKAALVFVVAIPLLSLVVFGIMLITMPLYRKVQTNLDAVLGVTRENLTGVRVIRAFNKEADEKERFEQQNQMLTDAQKFVGKISGLMNPVTYIIVNGALIVLIYTGALRVDAGIITQGQVVALVNYMSQILVELVKLANLIITVTKAFACGNRIQSVFEEESGMPEGDLLWTDIEKSETPVVEFDHVNLRYEGAGEDSLTDISFRAMPGQTIGIIGGTGSGKSSLVNLIPRFYDAAAGAVRINGKDVKDYKVEELRTHIGVVPQKAVLFKGTIAQNLRWGKETATDAELEKAIEISQAKEFVDGKEDRLNYQIEQNGKNLSGGQRQRLTIARALVRNPEILILDDSASALDFATDAKLRKAIRQMDSHPVVFIVSQRASSIQYADQILVLEDGEMAGLGTHAELMESCEIYREIYESQFETKKNQNVAGAETEKGVMDHGTDK</sequence>
<feature type="domain" description="ABC transmembrane type-1" evidence="10">
    <location>
        <begin position="16"/>
        <end position="298"/>
    </location>
</feature>
<dbReference type="EMBL" id="JACRSZ010000004">
    <property type="protein sequence ID" value="MBC8572664.1"/>
    <property type="molecule type" value="Genomic_DNA"/>
</dbReference>
<gene>
    <name evidence="11" type="ORF">H8716_06135</name>
</gene>
<evidence type="ECO:0000256" key="7">
    <source>
        <dbReference type="SAM" id="MobiDB-lite"/>
    </source>
</evidence>
<keyword evidence="12" id="KW-1185">Reference proteome</keyword>
<protein>
    <submittedName>
        <fullName evidence="11">ABC transporter ATP-binding protein</fullName>
    </submittedName>
</protein>
<proteinExistence type="predicted"/>
<feature type="transmembrane region" description="Helical" evidence="8">
    <location>
        <begin position="238"/>
        <end position="259"/>
    </location>
</feature>
<dbReference type="InterPro" id="IPR003593">
    <property type="entry name" value="AAA+_ATPase"/>
</dbReference>
<dbReference type="Pfam" id="PF00005">
    <property type="entry name" value="ABC_tran"/>
    <property type="match status" value="1"/>
</dbReference>
<accession>A0ABR7N8F3</accession>
<dbReference type="SUPFAM" id="SSF90123">
    <property type="entry name" value="ABC transporter transmembrane region"/>
    <property type="match status" value="1"/>
</dbReference>
<dbReference type="PROSITE" id="PS50929">
    <property type="entry name" value="ABC_TM1F"/>
    <property type="match status" value="1"/>
</dbReference>
<dbReference type="Pfam" id="PF00664">
    <property type="entry name" value="ABC_membrane"/>
    <property type="match status" value="1"/>
</dbReference>
<dbReference type="PROSITE" id="PS50893">
    <property type="entry name" value="ABC_TRANSPORTER_2"/>
    <property type="match status" value="1"/>
</dbReference>
<feature type="domain" description="ABC transporter" evidence="9">
    <location>
        <begin position="334"/>
        <end position="569"/>
    </location>
</feature>
<evidence type="ECO:0000256" key="5">
    <source>
        <dbReference type="ARBA" id="ARBA00022989"/>
    </source>
</evidence>
<dbReference type="Proteomes" id="UP000657421">
    <property type="component" value="Unassembled WGS sequence"/>
</dbReference>
<dbReference type="InterPro" id="IPR027417">
    <property type="entry name" value="P-loop_NTPase"/>
</dbReference>
<evidence type="ECO:0000256" key="2">
    <source>
        <dbReference type="ARBA" id="ARBA00022692"/>
    </source>
</evidence>
<organism evidence="11 12">
    <name type="scientific">Jingyaoa shaoxingensis</name>
    <dbReference type="NCBI Taxonomy" id="2763671"/>
    <lineage>
        <taxon>Bacteria</taxon>
        <taxon>Bacillati</taxon>
        <taxon>Bacillota</taxon>
        <taxon>Clostridia</taxon>
        <taxon>Lachnospirales</taxon>
        <taxon>Lachnospiraceae</taxon>
        <taxon>Jingyaoa</taxon>
    </lineage>
</organism>
<evidence type="ECO:0000259" key="10">
    <source>
        <dbReference type="PROSITE" id="PS50929"/>
    </source>
</evidence>
<evidence type="ECO:0000313" key="12">
    <source>
        <dbReference type="Proteomes" id="UP000657421"/>
    </source>
</evidence>
<reference evidence="11 12" key="1">
    <citation type="submission" date="2020-08" db="EMBL/GenBank/DDBJ databases">
        <title>Genome public.</title>
        <authorList>
            <person name="Liu C."/>
            <person name="Sun Q."/>
        </authorList>
    </citation>
    <scope>NUCLEOTIDE SEQUENCE [LARGE SCALE GENOMIC DNA]</scope>
    <source>
        <strain evidence="11 12">NSJ-46</strain>
    </source>
</reference>
<comment type="caution">
    <text evidence="11">The sequence shown here is derived from an EMBL/GenBank/DDBJ whole genome shotgun (WGS) entry which is preliminary data.</text>
</comment>